<evidence type="ECO:0000313" key="2">
    <source>
        <dbReference type="Proteomes" id="UP000054324"/>
    </source>
</evidence>
<evidence type="ECO:0000313" key="1">
    <source>
        <dbReference type="EMBL" id="KER21352.1"/>
    </source>
</evidence>
<dbReference type="AlphaFoldDB" id="A0A074Z701"/>
<dbReference type="KEGG" id="ovi:T265_15109"/>
<dbReference type="InterPro" id="IPR035914">
    <property type="entry name" value="Sperma_CUB_dom_sf"/>
</dbReference>
<dbReference type="SUPFAM" id="SSF49854">
    <property type="entry name" value="Spermadhesin, CUB domain"/>
    <property type="match status" value="1"/>
</dbReference>
<dbReference type="CTD" id="20329274"/>
<dbReference type="EMBL" id="KL596973">
    <property type="protein sequence ID" value="KER21352.1"/>
    <property type="molecule type" value="Genomic_DNA"/>
</dbReference>
<evidence type="ECO:0008006" key="3">
    <source>
        <dbReference type="Google" id="ProtNLM"/>
    </source>
</evidence>
<keyword evidence="2" id="KW-1185">Reference proteome</keyword>
<reference evidence="1 2" key="1">
    <citation type="submission" date="2013-11" db="EMBL/GenBank/DDBJ databases">
        <title>Opisthorchis viverrini - life in the bile duct.</title>
        <authorList>
            <person name="Young N.D."/>
            <person name="Nagarajan N."/>
            <person name="Lin S.J."/>
            <person name="Korhonen P.K."/>
            <person name="Jex A.R."/>
            <person name="Hall R.S."/>
            <person name="Safavi-Hemami H."/>
            <person name="Kaewkong W."/>
            <person name="Bertrand D."/>
            <person name="Gao S."/>
            <person name="Seet Q."/>
            <person name="Wongkham S."/>
            <person name="Teh B.T."/>
            <person name="Wongkham C."/>
            <person name="Intapan P.M."/>
            <person name="Maleewong W."/>
            <person name="Yang X."/>
            <person name="Hu M."/>
            <person name="Wang Z."/>
            <person name="Hofmann A."/>
            <person name="Sternberg P.W."/>
            <person name="Tan P."/>
            <person name="Wang J."/>
            <person name="Gasser R.B."/>
        </authorList>
    </citation>
    <scope>NUCLEOTIDE SEQUENCE [LARGE SCALE GENOMIC DNA]</scope>
</reference>
<dbReference type="OrthoDB" id="6262107at2759"/>
<dbReference type="RefSeq" id="XP_009174898.1">
    <property type="nucleotide sequence ID" value="XM_009176634.1"/>
</dbReference>
<accession>A0A074Z701</accession>
<feature type="non-terminal residue" evidence="1">
    <location>
        <position position="232"/>
    </location>
</feature>
<protein>
    <recommendedName>
        <fullName evidence="3">CUB domain-containing protein</fullName>
    </recommendedName>
</protein>
<dbReference type="GeneID" id="20329274"/>
<proteinExistence type="predicted"/>
<organism evidence="1 2">
    <name type="scientific">Opisthorchis viverrini</name>
    <name type="common">Southeast Asian liver fluke</name>
    <dbReference type="NCBI Taxonomy" id="6198"/>
    <lineage>
        <taxon>Eukaryota</taxon>
        <taxon>Metazoa</taxon>
        <taxon>Spiralia</taxon>
        <taxon>Lophotrochozoa</taxon>
        <taxon>Platyhelminthes</taxon>
        <taxon>Trematoda</taxon>
        <taxon>Digenea</taxon>
        <taxon>Opisthorchiida</taxon>
        <taxon>Opisthorchiata</taxon>
        <taxon>Opisthorchiidae</taxon>
        <taxon>Opisthorchis</taxon>
    </lineage>
</organism>
<dbReference type="Gene3D" id="2.60.120.290">
    <property type="entry name" value="Spermadhesin, CUB domain"/>
    <property type="match status" value="1"/>
</dbReference>
<name>A0A074Z701_OPIVI</name>
<gene>
    <name evidence="1" type="ORF">T265_15109</name>
</gene>
<dbReference type="Proteomes" id="UP000054324">
    <property type="component" value="Unassembled WGS sequence"/>
</dbReference>
<sequence>MLADQPVDMVNSVGLTPSLFLDEDLGTNSSMVNDTSRHDFVRPFMNRLRRKAYTHYNPENSPFTLSLEDKKTNRVLARFGTSASNRTVVYNRILRLNLEVNDGMGSGIQFAINVTGINILAAFLVPCDLRLGRHSGNITWLGTDRWYRSNVCRWTIEVSERNYIILNFDTFRVHTPSNWSLNISTSAPARSEVFEAAPSVSHRIILSNKAHFEMKISTSSSRCLSLTIRYSS</sequence>